<feature type="region of interest" description="Disordered" evidence="1">
    <location>
        <begin position="424"/>
        <end position="455"/>
    </location>
</feature>
<evidence type="ECO:0000313" key="3">
    <source>
        <dbReference type="EMBL" id="BDA64887.1"/>
    </source>
</evidence>
<dbReference type="CDD" id="cd02440">
    <property type="entry name" value="AdoMet_MTases"/>
    <property type="match status" value="1"/>
</dbReference>
<keyword evidence="4" id="KW-1185">Reference proteome</keyword>
<gene>
    <name evidence="3" type="ORF">MANAM107_17210</name>
</gene>
<evidence type="ECO:0000259" key="2">
    <source>
        <dbReference type="Pfam" id="PF18096"/>
    </source>
</evidence>
<dbReference type="Gene3D" id="3.40.50.150">
    <property type="entry name" value="Vaccinia Virus protein VP39"/>
    <property type="match status" value="1"/>
</dbReference>
<sequence>MADSHADSQTSHAASHTALLLTPQGWAFLGSLPPYDPDRVLELAQRLRSEGHSPALVAAALTQQRLRARAAAKFGPFADSMLFTPEALEQATRLEVAARHAARYAAAGVRRVADLGCGIGGDAIALAGLDLPVLAVERDEATAALATVNLMHFPHAEVRCADALEVDLEGAGVDAVFADPARRAQGRRSIDPEQWSPPLSGVLALRERIPALGVKVAPGIDHALLPSEAHVQWVSVDGQLVEAGIWCGPLAVEGRGRSALLLQSQASGEMRAITLSDPAVKDPSQPPEQAECMDSPGALAELIHEPDGAAIRAGLVSYLAQALGARPVAPRIAYLTGDAVPEAPVAPFLRSWRVTEVLPLRLKVLRARVRERGIGRLEIRKRGVEVSPEALRASLRLSGEAGETWILTRLGPDAKGAVVVAEPLTGPNPLQAEEAHGAGAPPPYPPTPTATTSAS</sequence>
<dbReference type="InterPro" id="IPR041497">
    <property type="entry name" value="Thump-like"/>
</dbReference>
<dbReference type="InterPro" id="IPR029063">
    <property type="entry name" value="SAM-dependent_MTases_sf"/>
</dbReference>
<dbReference type="Proteomes" id="UP000824496">
    <property type="component" value="Chromosome"/>
</dbReference>
<feature type="domain" description="THUMP-like" evidence="2">
    <location>
        <begin position="350"/>
        <end position="422"/>
    </location>
</feature>
<accession>A0ABM7UC96</accession>
<evidence type="ECO:0000313" key="4">
    <source>
        <dbReference type="Proteomes" id="UP000824496"/>
    </source>
</evidence>
<dbReference type="Pfam" id="PF18096">
    <property type="entry name" value="Thump_like"/>
    <property type="match status" value="1"/>
</dbReference>
<organism evidence="3 4">
    <name type="scientific">Actinomyces capricornis</name>
    <dbReference type="NCBI Taxonomy" id="2755559"/>
    <lineage>
        <taxon>Bacteria</taxon>
        <taxon>Bacillati</taxon>
        <taxon>Actinomycetota</taxon>
        <taxon>Actinomycetes</taxon>
        <taxon>Actinomycetales</taxon>
        <taxon>Actinomycetaceae</taxon>
        <taxon>Actinomyces</taxon>
    </lineage>
</organism>
<dbReference type="RefSeq" id="WP_223907362.1">
    <property type="nucleotide sequence ID" value="NZ_AP025017.1"/>
</dbReference>
<dbReference type="EMBL" id="AP025017">
    <property type="protein sequence ID" value="BDA64887.1"/>
    <property type="molecule type" value="Genomic_DNA"/>
</dbReference>
<evidence type="ECO:0000256" key="1">
    <source>
        <dbReference type="SAM" id="MobiDB-lite"/>
    </source>
</evidence>
<protein>
    <recommendedName>
        <fullName evidence="2">THUMP-like domain-containing protein</fullName>
    </recommendedName>
</protein>
<proteinExistence type="predicted"/>
<dbReference type="SUPFAM" id="SSF53335">
    <property type="entry name" value="S-adenosyl-L-methionine-dependent methyltransferases"/>
    <property type="match status" value="1"/>
</dbReference>
<name>A0ABM7UC96_9ACTO</name>
<reference evidence="3 4" key="1">
    <citation type="submission" date="2021-08" db="EMBL/GenBank/DDBJ databases">
        <title>Whole genome sequence of novel Actinomyces species strain MAS-1.</title>
        <authorList>
            <person name="Saito M."/>
            <person name="Kuwahara N."/>
            <person name="Takizawa T."/>
            <person name="Gotouda H."/>
            <person name="Ochiai T."/>
        </authorList>
    </citation>
    <scope>NUCLEOTIDE SEQUENCE [LARGE SCALE GENOMIC DNA]</scope>
    <source>
        <strain evidence="3 4">MAS-1</strain>
    </source>
</reference>